<dbReference type="InterPro" id="IPR036188">
    <property type="entry name" value="FAD/NAD-bd_sf"/>
</dbReference>
<gene>
    <name evidence="7" type="ORF">BAUCODRAFT_65608</name>
</gene>
<dbReference type="GeneID" id="19116221"/>
<dbReference type="Proteomes" id="UP000011761">
    <property type="component" value="Unassembled WGS sequence"/>
</dbReference>
<evidence type="ECO:0000259" key="6">
    <source>
        <dbReference type="Pfam" id="PF01494"/>
    </source>
</evidence>
<keyword evidence="4" id="KW-0560">Oxidoreductase</keyword>
<evidence type="ECO:0000256" key="3">
    <source>
        <dbReference type="ARBA" id="ARBA00022827"/>
    </source>
</evidence>
<dbReference type="AlphaFoldDB" id="M2N530"/>
<name>M2N530_BAUPA</name>
<dbReference type="PANTHER" id="PTHR47178">
    <property type="entry name" value="MONOOXYGENASE, FAD-BINDING"/>
    <property type="match status" value="1"/>
</dbReference>
<dbReference type="InterPro" id="IPR002938">
    <property type="entry name" value="FAD-bd"/>
</dbReference>
<dbReference type="EMBL" id="KB445552">
    <property type="protein sequence ID" value="EMC99103.1"/>
    <property type="molecule type" value="Genomic_DNA"/>
</dbReference>
<comment type="cofactor">
    <cofactor evidence="1">
        <name>FAD</name>
        <dbReference type="ChEBI" id="CHEBI:57692"/>
    </cofactor>
</comment>
<dbReference type="PANTHER" id="PTHR47178:SF2">
    <property type="entry name" value="FAD-BINDING DOMAIN-CONTAINING PROTEIN"/>
    <property type="match status" value="1"/>
</dbReference>
<dbReference type="eggNOG" id="KOG2614">
    <property type="taxonomic scope" value="Eukaryota"/>
</dbReference>
<evidence type="ECO:0000256" key="4">
    <source>
        <dbReference type="ARBA" id="ARBA00023002"/>
    </source>
</evidence>
<reference evidence="7 8" key="1">
    <citation type="journal article" date="2012" name="PLoS Pathog.">
        <title>Diverse lifestyles and strategies of plant pathogenesis encoded in the genomes of eighteen Dothideomycetes fungi.</title>
        <authorList>
            <person name="Ohm R.A."/>
            <person name="Feau N."/>
            <person name="Henrissat B."/>
            <person name="Schoch C.L."/>
            <person name="Horwitz B.A."/>
            <person name="Barry K.W."/>
            <person name="Condon B.J."/>
            <person name="Copeland A.C."/>
            <person name="Dhillon B."/>
            <person name="Glaser F."/>
            <person name="Hesse C.N."/>
            <person name="Kosti I."/>
            <person name="LaButti K."/>
            <person name="Lindquist E.A."/>
            <person name="Lucas S."/>
            <person name="Salamov A.A."/>
            <person name="Bradshaw R.E."/>
            <person name="Ciuffetti L."/>
            <person name="Hamelin R.C."/>
            <person name="Kema G.H.J."/>
            <person name="Lawrence C."/>
            <person name="Scott J.A."/>
            <person name="Spatafora J.W."/>
            <person name="Turgeon B.G."/>
            <person name="de Wit P.J.G.M."/>
            <person name="Zhong S."/>
            <person name="Goodwin S.B."/>
            <person name="Grigoriev I.V."/>
        </authorList>
    </citation>
    <scope>NUCLEOTIDE SEQUENCE [LARGE SCALE GENOMIC DNA]</scope>
    <source>
        <strain evidence="7 8">UAMH 10762</strain>
    </source>
</reference>
<dbReference type="OrthoDB" id="47494at2759"/>
<evidence type="ECO:0000256" key="2">
    <source>
        <dbReference type="ARBA" id="ARBA00022630"/>
    </source>
</evidence>
<dbReference type="Gene3D" id="3.50.50.60">
    <property type="entry name" value="FAD/NAD(P)-binding domain"/>
    <property type="match status" value="1"/>
</dbReference>
<keyword evidence="8" id="KW-1185">Reference proteome</keyword>
<dbReference type="KEGG" id="bcom:BAUCODRAFT_65608"/>
<evidence type="ECO:0000256" key="5">
    <source>
        <dbReference type="ARBA" id="ARBA00023033"/>
    </source>
</evidence>
<dbReference type="Pfam" id="PF01494">
    <property type="entry name" value="FAD_binding_3"/>
    <property type="match status" value="1"/>
</dbReference>
<accession>M2N530</accession>
<proteinExistence type="predicted"/>
<evidence type="ECO:0000313" key="7">
    <source>
        <dbReference type="EMBL" id="EMC99103.1"/>
    </source>
</evidence>
<keyword evidence="2" id="KW-0285">Flavoprotein</keyword>
<protein>
    <recommendedName>
        <fullName evidence="6">FAD-binding domain-containing protein</fullName>
    </recommendedName>
</protein>
<evidence type="ECO:0000313" key="8">
    <source>
        <dbReference type="Proteomes" id="UP000011761"/>
    </source>
</evidence>
<keyword evidence="3" id="KW-0274">FAD</keyword>
<dbReference type="RefSeq" id="XP_007673758.1">
    <property type="nucleotide sequence ID" value="XM_007675568.1"/>
</dbReference>
<organism evidence="7 8">
    <name type="scientific">Baudoinia panamericana (strain UAMH 10762)</name>
    <name type="common">Angels' share fungus</name>
    <name type="synonym">Baudoinia compniacensis (strain UAMH 10762)</name>
    <dbReference type="NCBI Taxonomy" id="717646"/>
    <lineage>
        <taxon>Eukaryota</taxon>
        <taxon>Fungi</taxon>
        <taxon>Dikarya</taxon>
        <taxon>Ascomycota</taxon>
        <taxon>Pezizomycotina</taxon>
        <taxon>Dothideomycetes</taxon>
        <taxon>Dothideomycetidae</taxon>
        <taxon>Mycosphaerellales</taxon>
        <taxon>Teratosphaeriaceae</taxon>
        <taxon>Baudoinia</taxon>
    </lineage>
</organism>
<dbReference type="GO" id="GO:0004497">
    <property type="term" value="F:monooxygenase activity"/>
    <property type="evidence" value="ECO:0007669"/>
    <property type="project" value="UniProtKB-KW"/>
</dbReference>
<dbReference type="PRINTS" id="PR00420">
    <property type="entry name" value="RNGMNOXGNASE"/>
</dbReference>
<evidence type="ECO:0000256" key="1">
    <source>
        <dbReference type="ARBA" id="ARBA00001974"/>
    </source>
</evidence>
<dbReference type="SUPFAM" id="SSF51905">
    <property type="entry name" value="FAD/NAD(P)-binding domain"/>
    <property type="match status" value="1"/>
</dbReference>
<sequence>MNVLIIGAGSTGLLLAQGLKQVRSPLLPANVTVCERDSHERYHGRPRDWGMTLHWGHKLLRQMLSPDLRQRIHEAVCNPHRGRDSEELVHYAGHTGEVLFRTPVTDAVRVSRRKLRMLLSEGIDIRFGKLLRSIVKTDSNVVASFEDGDHIEADLIVGCDGAHSRVRAQLLGEEAATAKLLDVYMFNFIARYDADTARMLWENHPVFFNSVHPNRSFFWLSTQEVPDLERPETWTFQNLLVWRGAPTPSDLKTQELRSSYFRSQADAFAEPWKTVFKSLPENANLDIDTVSIWKPIRWSDSSLAGRVTLAGDAAHAMSPHRGQGLNAAFEDAALLTQLLSNAEQCPQAWQAAVNAYDEEMRPRGLREVQISESMVQMFHDWDNVVG</sequence>
<dbReference type="OMA" id="GRMTLCG"/>
<dbReference type="GO" id="GO:0071949">
    <property type="term" value="F:FAD binding"/>
    <property type="evidence" value="ECO:0007669"/>
    <property type="project" value="InterPro"/>
</dbReference>
<feature type="domain" description="FAD-binding" evidence="6">
    <location>
        <begin position="2"/>
        <end position="368"/>
    </location>
</feature>
<keyword evidence="5" id="KW-0503">Monooxygenase</keyword>
<dbReference type="HOGENOM" id="CLU_009665_3_2_1"/>